<dbReference type="GO" id="GO:0005886">
    <property type="term" value="C:plasma membrane"/>
    <property type="evidence" value="ECO:0007669"/>
    <property type="project" value="UniProtKB-SubCell"/>
</dbReference>
<evidence type="ECO:0000256" key="6">
    <source>
        <dbReference type="ARBA" id="ARBA00022448"/>
    </source>
</evidence>
<evidence type="ECO:0000256" key="10">
    <source>
        <dbReference type="ARBA" id="ARBA00023136"/>
    </source>
</evidence>
<comment type="subcellular location">
    <subcellularLocation>
        <location evidence="2 15">Cell membrane</location>
        <topology evidence="2 15">Peripheral membrane protein</topology>
    </subcellularLocation>
</comment>
<evidence type="ECO:0000256" key="9">
    <source>
        <dbReference type="ARBA" id="ARBA00023065"/>
    </source>
</evidence>
<dbReference type="Gene3D" id="1.20.5.440">
    <property type="entry name" value="ATP synthase delta/epsilon subunit, C-terminal domain"/>
    <property type="match status" value="1"/>
</dbReference>
<dbReference type="GO" id="GO:0045259">
    <property type="term" value="C:proton-transporting ATP synthase complex"/>
    <property type="evidence" value="ECO:0007669"/>
    <property type="project" value="UniProtKB-KW"/>
</dbReference>
<dbReference type="HAMAP" id="MF_00530">
    <property type="entry name" value="ATP_synth_epsil_bac"/>
    <property type="match status" value="1"/>
</dbReference>
<dbReference type="SUPFAM" id="SSF51344">
    <property type="entry name" value="Epsilon subunit of F1F0-ATP synthase N-terminal domain"/>
    <property type="match status" value="1"/>
</dbReference>
<dbReference type="EMBL" id="QFXE01000023">
    <property type="protein sequence ID" value="RDH80944.1"/>
    <property type="molecule type" value="Genomic_DNA"/>
</dbReference>
<gene>
    <name evidence="15" type="primary">atpC</name>
    <name evidence="19" type="ORF">DIZ78_17975</name>
</gene>
<evidence type="ECO:0000259" key="17">
    <source>
        <dbReference type="Pfam" id="PF00401"/>
    </source>
</evidence>
<evidence type="ECO:0000256" key="13">
    <source>
        <dbReference type="ARBA" id="ARBA00030215"/>
    </source>
</evidence>
<dbReference type="InterPro" id="IPR020547">
    <property type="entry name" value="ATP_synth_F1_esu_C"/>
</dbReference>
<evidence type="ECO:0000256" key="8">
    <source>
        <dbReference type="ARBA" id="ARBA00022781"/>
    </source>
</evidence>
<keyword evidence="20" id="KW-1185">Reference proteome</keyword>
<evidence type="ECO:0000313" key="19">
    <source>
        <dbReference type="EMBL" id="RDH80944.1"/>
    </source>
</evidence>
<keyword evidence="7 15" id="KW-1003">Cell membrane</keyword>
<evidence type="ECO:0000256" key="4">
    <source>
        <dbReference type="ARBA" id="ARBA00011648"/>
    </source>
</evidence>
<keyword evidence="8 15" id="KW-0375">Hydrogen ion transport</keyword>
<keyword evidence="10 15" id="KW-0472">Membrane</keyword>
<evidence type="ECO:0000256" key="1">
    <source>
        <dbReference type="ARBA" id="ARBA00003543"/>
    </source>
</evidence>
<evidence type="ECO:0000256" key="14">
    <source>
        <dbReference type="ARBA" id="ARBA00031795"/>
    </source>
</evidence>
<dbReference type="FunFam" id="1.20.5.440:FF:000001">
    <property type="entry name" value="ATP synthase epsilon chain"/>
    <property type="match status" value="1"/>
</dbReference>
<dbReference type="NCBIfam" id="NF001847">
    <property type="entry name" value="PRK00571.1-4"/>
    <property type="match status" value="1"/>
</dbReference>
<protein>
    <recommendedName>
        <fullName evidence="5 15">ATP synthase epsilon chain</fullName>
    </recommendedName>
    <alternativeName>
        <fullName evidence="14 15">ATP synthase F1 sector epsilon subunit</fullName>
    </alternativeName>
    <alternativeName>
        <fullName evidence="13 15">F-ATPase epsilon subunit</fullName>
    </alternativeName>
</protein>
<dbReference type="GO" id="GO:0046933">
    <property type="term" value="F:proton-transporting ATP synthase activity, rotational mechanism"/>
    <property type="evidence" value="ECO:0007669"/>
    <property type="project" value="UniProtKB-UniRule"/>
</dbReference>
<name>A0A370D9A1_9GAMM</name>
<evidence type="ECO:0000256" key="12">
    <source>
        <dbReference type="ARBA" id="ARBA00023310"/>
    </source>
</evidence>
<dbReference type="Pfam" id="PF02823">
    <property type="entry name" value="ATP-synt_DE_N"/>
    <property type="match status" value="1"/>
</dbReference>
<sequence>MAMTIHVDIVSAEGELHSGSAEMVYAPAVMGEVGIAPRHTPLVTRLKPGEVRVDTGGGEMQHFFVSGGILEVQPHVITILADTAARAADLDEVAAQAAKRRAEEAMVDKSAEFEYAKAQSELAEAVAQLRTIEGLRKRGRG</sequence>
<keyword evidence="12 15" id="KW-0066">ATP synthesis</keyword>
<evidence type="ECO:0000256" key="2">
    <source>
        <dbReference type="ARBA" id="ARBA00004202"/>
    </source>
</evidence>
<accession>A0A370D9A1</accession>
<dbReference type="SUPFAM" id="SSF46604">
    <property type="entry name" value="Epsilon subunit of F1F0-ATP synthase C-terminal domain"/>
    <property type="match status" value="1"/>
</dbReference>
<keyword evidence="6 15" id="KW-0813">Transport</keyword>
<comment type="subunit">
    <text evidence="4 15 16">F-type ATPases have 2 components, CF(1) - the catalytic core - and CF(0) - the membrane proton channel. CF(1) has five subunits: alpha(3), beta(3), gamma(1), delta(1), epsilon(1). CF(0) has three main subunits: a, b and c.</text>
</comment>
<dbReference type="InterPro" id="IPR036794">
    <property type="entry name" value="ATP_F1_dsu/esu_C_sf"/>
</dbReference>
<evidence type="ECO:0000256" key="11">
    <source>
        <dbReference type="ARBA" id="ARBA00023196"/>
    </source>
</evidence>
<keyword evidence="9 15" id="KW-0406">Ion transport</keyword>
<evidence type="ECO:0000259" key="18">
    <source>
        <dbReference type="Pfam" id="PF02823"/>
    </source>
</evidence>
<dbReference type="GO" id="GO:0005524">
    <property type="term" value="F:ATP binding"/>
    <property type="evidence" value="ECO:0007669"/>
    <property type="project" value="UniProtKB-UniRule"/>
</dbReference>
<dbReference type="Pfam" id="PF00401">
    <property type="entry name" value="ATP-synt_DE"/>
    <property type="match status" value="1"/>
</dbReference>
<feature type="domain" description="ATP synthase F1 complex delta/epsilon subunit N-terminal" evidence="18">
    <location>
        <begin position="5"/>
        <end position="84"/>
    </location>
</feature>
<proteinExistence type="inferred from homology"/>
<dbReference type="Gene3D" id="2.60.15.10">
    <property type="entry name" value="F0F1 ATP synthase delta/epsilon subunit, N-terminal"/>
    <property type="match status" value="1"/>
</dbReference>
<dbReference type="AlphaFoldDB" id="A0A370D9A1"/>
<dbReference type="InterPro" id="IPR020546">
    <property type="entry name" value="ATP_synth_F1_dsu/esu_N"/>
</dbReference>
<evidence type="ECO:0000256" key="5">
    <source>
        <dbReference type="ARBA" id="ARBA00014480"/>
    </source>
</evidence>
<evidence type="ECO:0000256" key="3">
    <source>
        <dbReference type="ARBA" id="ARBA00005712"/>
    </source>
</evidence>
<organism evidence="19 20">
    <name type="scientific">endosymbiont of Escarpia spicata</name>
    <dbReference type="NCBI Taxonomy" id="2200908"/>
    <lineage>
        <taxon>Bacteria</taxon>
        <taxon>Pseudomonadati</taxon>
        <taxon>Pseudomonadota</taxon>
        <taxon>Gammaproteobacteria</taxon>
        <taxon>sulfur-oxidizing symbionts</taxon>
    </lineage>
</organism>
<dbReference type="NCBIfam" id="TIGR01216">
    <property type="entry name" value="ATP_synt_epsi"/>
    <property type="match status" value="1"/>
</dbReference>
<comment type="caution">
    <text evidence="19">The sequence shown here is derived from an EMBL/GenBank/DDBJ whole genome shotgun (WGS) entry which is preliminary data.</text>
</comment>
<evidence type="ECO:0000256" key="15">
    <source>
        <dbReference type="HAMAP-Rule" id="MF_00530"/>
    </source>
</evidence>
<evidence type="ECO:0000256" key="16">
    <source>
        <dbReference type="RuleBase" id="RU003656"/>
    </source>
</evidence>
<comment type="function">
    <text evidence="1 15">Produces ATP from ADP in the presence of a proton gradient across the membrane.</text>
</comment>
<comment type="similarity">
    <text evidence="3 15 16">Belongs to the ATPase epsilon chain family.</text>
</comment>
<dbReference type="InterPro" id="IPR036771">
    <property type="entry name" value="ATPsynth_dsu/esu_N"/>
</dbReference>
<dbReference type="PANTHER" id="PTHR13822">
    <property type="entry name" value="ATP SYNTHASE DELTA/EPSILON CHAIN"/>
    <property type="match status" value="1"/>
</dbReference>
<evidence type="ECO:0000313" key="20">
    <source>
        <dbReference type="Proteomes" id="UP000254771"/>
    </source>
</evidence>
<dbReference type="FunFam" id="2.60.15.10:FF:000001">
    <property type="entry name" value="ATP synthase epsilon chain"/>
    <property type="match status" value="1"/>
</dbReference>
<evidence type="ECO:0000256" key="7">
    <source>
        <dbReference type="ARBA" id="ARBA00022475"/>
    </source>
</evidence>
<feature type="domain" description="ATP synthase epsilon subunit C-terminal" evidence="17">
    <location>
        <begin position="89"/>
        <end position="133"/>
    </location>
</feature>
<dbReference type="CDD" id="cd12152">
    <property type="entry name" value="F1-ATPase_delta"/>
    <property type="match status" value="1"/>
</dbReference>
<reference evidence="19 20" key="1">
    <citation type="journal article" date="2018" name="ISME J.">
        <title>Endosymbiont genomes yield clues of tubeworm success.</title>
        <authorList>
            <person name="Li Y."/>
            <person name="Liles M.R."/>
            <person name="Halanych K.M."/>
        </authorList>
    </citation>
    <scope>NUCLEOTIDE SEQUENCE [LARGE SCALE GENOMIC DNA]</scope>
    <source>
        <strain evidence="19">A1462</strain>
    </source>
</reference>
<keyword evidence="11 15" id="KW-0139">CF(1)</keyword>
<dbReference type="Proteomes" id="UP000254771">
    <property type="component" value="Unassembled WGS sequence"/>
</dbReference>
<dbReference type="InterPro" id="IPR001469">
    <property type="entry name" value="ATP_synth_F1_dsu/esu"/>
</dbReference>
<dbReference type="PANTHER" id="PTHR13822:SF10">
    <property type="entry name" value="ATP SYNTHASE EPSILON CHAIN, CHLOROPLASTIC"/>
    <property type="match status" value="1"/>
</dbReference>